<dbReference type="AlphaFoldDB" id="A0A8S0W9Q6"/>
<proteinExistence type="predicted"/>
<reference evidence="1" key="2">
    <citation type="submission" date="2020-01" db="EMBL/GenBank/DDBJ databases">
        <authorList>
            <person name="Hornung B."/>
        </authorList>
    </citation>
    <scope>NUCLEOTIDE SEQUENCE</scope>
    <source>
        <strain evidence="1">PacBioINE</strain>
    </source>
</reference>
<name>A0A8S0W9Q6_9FIRM</name>
<evidence type="ECO:0000313" key="2">
    <source>
        <dbReference type="EMBL" id="CEJ06354.1"/>
    </source>
</evidence>
<dbReference type="EMBL" id="LR746496">
    <property type="protein sequence ID" value="CAA7602789.1"/>
    <property type="molecule type" value="Genomic_DNA"/>
</dbReference>
<evidence type="ECO:0000313" key="3">
    <source>
        <dbReference type="Proteomes" id="UP001071230"/>
    </source>
</evidence>
<protein>
    <submittedName>
        <fullName evidence="1">Uncharacterized protein</fullName>
    </submittedName>
</protein>
<reference evidence="2" key="1">
    <citation type="submission" date="2014-11" db="EMBL/GenBank/DDBJ databases">
        <authorList>
            <person name="Hornung B.V."/>
        </authorList>
    </citation>
    <scope>NUCLEOTIDE SEQUENCE</scope>
    <source>
        <strain evidence="2">INE</strain>
    </source>
</reference>
<dbReference type="KEGG" id="aacx:DEACI_3468"/>
<organism evidence="1">
    <name type="scientific">Acididesulfobacillus acetoxydans</name>
    <dbReference type="NCBI Taxonomy" id="1561005"/>
    <lineage>
        <taxon>Bacteria</taxon>
        <taxon>Bacillati</taxon>
        <taxon>Bacillota</taxon>
        <taxon>Clostridia</taxon>
        <taxon>Eubacteriales</taxon>
        <taxon>Peptococcaceae</taxon>
        <taxon>Acididesulfobacillus</taxon>
    </lineage>
</organism>
<dbReference type="EMBL" id="CDGJ01000027">
    <property type="protein sequence ID" value="CEJ06354.1"/>
    <property type="molecule type" value="Genomic_DNA"/>
</dbReference>
<evidence type="ECO:0000313" key="1">
    <source>
        <dbReference type="EMBL" id="CAA7602789.1"/>
    </source>
</evidence>
<keyword evidence="3" id="KW-1185">Reference proteome</keyword>
<accession>A0A8S0W9Q6</accession>
<dbReference type="Proteomes" id="UP001071230">
    <property type="component" value="Unassembled WGS sequence"/>
</dbReference>
<gene>
    <name evidence="2" type="ORF">DEACI_0802</name>
    <name evidence="1" type="ORF">DEACI_3468</name>
</gene>
<dbReference type="Proteomes" id="UP000836597">
    <property type="component" value="Chromosome"/>
</dbReference>
<sequence>MECCEGLTKRGRRRGMTAGEKEFVMRTQAKLENIGRGGYKA</sequence>